<keyword evidence="5" id="KW-1133">Transmembrane helix</keyword>
<organism evidence="6 7">
    <name type="scientific">Pseudomonas putida</name>
    <name type="common">Arthrobacter siderocapsulatus</name>
    <dbReference type="NCBI Taxonomy" id="303"/>
    <lineage>
        <taxon>Bacteria</taxon>
        <taxon>Pseudomonadati</taxon>
        <taxon>Pseudomonadota</taxon>
        <taxon>Gammaproteobacteria</taxon>
        <taxon>Pseudomonadales</taxon>
        <taxon>Pseudomonadaceae</taxon>
        <taxon>Pseudomonas</taxon>
    </lineage>
</organism>
<dbReference type="Proteomes" id="UP000193675">
    <property type="component" value="Unassembled WGS sequence"/>
</dbReference>
<evidence type="ECO:0000313" key="6">
    <source>
        <dbReference type="EMBL" id="ORL67643.1"/>
    </source>
</evidence>
<protein>
    <submittedName>
        <fullName evidence="6">DNA-binding protein</fullName>
    </submittedName>
</protein>
<evidence type="ECO:0000256" key="4">
    <source>
        <dbReference type="ARBA" id="ARBA00023136"/>
    </source>
</evidence>
<dbReference type="SUPFAM" id="SSF50956">
    <property type="entry name" value="Thermostable phytase (3-phytase)"/>
    <property type="match status" value="1"/>
</dbReference>
<keyword evidence="4 5" id="KW-0472">Membrane</keyword>
<keyword evidence="5" id="KW-0812">Transmembrane</keyword>
<gene>
    <name evidence="6" type="ORF">B7H17_00870</name>
</gene>
<name>A0A1X1A6S6_PSEPU</name>
<comment type="subcellular location">
    <subcellularLocation>
        <location evidence="1">Cell membrane</location>
    </subcellularLocation>
</comment>
<comment type="similarity">
    <text evidence="2">Belongs to the YjiK family.</text>
</comment>
<sequence>MAVSPSAPVPPLHKRSIVRRWQLWLGLAVVLGYGLSVIMHWDDRGLLWLKEGMESKAERVESVWLPDYVADIEAKVLPGMSDDEPSDLAFNPLTRTLFAVMGNNPFLVELNLDGEVLRKMPLVGWDNPEGVAVLANGQLAIVDERKHDLTLVTVDAHTASLNHADYPHYDLGTSANKNKGFEAIAWDPAHQRLLIGEERPPKLYTWATDGKSPLTGDKQALPSDELDLRNLSALGVDPRTGHVLVLSADSNMLLELDEKGEQVSFMTLLGGFNGLERTIPRAEGVAMDDQGTLYMVSEPDLFYRFRKN</sequence>
<dbReference type="GO" id="GO:0003677">
    <property type="term" value="F:DNA binding"/>
    <property type="evidence" value="ECO:0007669"/>
    <property type="project" value="UniProtKB-KW"/>
</dbReference>
<dbReference type="InterPro" id="IPR011042">
    <property type="entry name" value="6-blade_b-propeller_TolB-like"/>
</dbReference>
<reference evidence="6 7" key="1">
    <citation type="submission" date="2017-04" db="EMBL/GenBank/DDBJ databases">
        <title>Presence of VIM-2 positive Pseudomonas species in chickens and their surrounding environment.</title>
        <authorList>
            <person name="Zhang R."/>
        </authorList>
    </citation>
    <scope>NUCLEOTIDE SEQUENCE [LARGE SCALE GENOMIC DNA]</scope>
    <source>
        <strain evidence="6 7">DZ-C18</strain>
    </source>
</reference>
<dbReference type="GO" id="GO:0005886">
    <property type="term" value="C:plasma membrane"/>
    <property type="evidence" value="ECO:0007669"/>
    <property type="project" value="UniProtKB-SubCell"/>
</dbReference>
<dbReference type="Gene3D" id="2.120.10.30">
    <property type="entry name" value="TolB, C-terminal domain"/>
    <property type="match status" value="1"/>
</dbReference>
<dbReference type="CDD" id="cd09971">
    <property type="entry name" value="SdiA-regulated"/>
    <property type="match status" value="1"/>
</dbReference>
<accession>A0A1X1A6S6</accession>
<keyword evidence="6" id="KW-0238">DNA-binding</keyword>
<proteinExistence type="inferred from homology"/>
<dbReference type="AlphaFoldDB" id="A0A1X1A6S6"/>
<dbReference type="RefSeq" id="WP_084853740.1">
    <property type="nucleotide sequence ID" value="NZ_JAOTEI010000058.1"/>
</dbReference>
<evidence type="ECO:0000256" key="5">
    <source>
        <dbReference type="SAM" id="Phobius"/>
    </source>
</evidence>
<evidence type="ECO:0000256" key="3">
    <source>
        <dbReference type="ARBA" id="ARBA00022475"/>
    </source>
</evidence>
<keyword evidence="3" id="KW-1003">Cell membrane</keyword>
<dbReference type="Pfam" id="PF06977">
    <property type="entry name" value="SdiA-regulated"/>
    <property type="match status" value="1"/>
</dbReference>
<feature type="transmembrane region" description="Helical" evidence="5">
    <location>
        <begin position="21"/>
        <end position="41"/>
    </location>
</feature>
<dbReference type="EMBL" id="NBWC01000002">
    <property type="protein sequence ID" value="ORL67643.1"/>
    <property type="molecule type" value="Genomic_DNA"/>
</dbReference>
<evidence type="ECO:0000256" key="2">
    <source>
        <dbReference type="ARBA" id="ARBA00009852"/>
    </source>
</evidence>
<comment type="caution">
    <text evidence="6">The sequence shown here is derived from an EMBL/GenBank/DDBJ whole genome shotgun (WGS) entry which is preliminary data.</text>
</comment>
<dbReference type="OrthoDB" id="6080098at2"/>
<evidence type="ECO:0000313" key="7">
    <source>
        <dbReference type="Proteomes" id="UP000193675"/>
    </source>
</evidence>
<evidence type="ECO:0000256" key="1">
    <source>
        <dbReference type="ARBA" id="ARBA00004236"/>
    </source>
</evidence>
<dbReference type="InterPro" id="IPR009722">
    <property type="entry name" value="YjiK/CarP"/>
</dbReference>